<gene>
    <name evidence="3" type="ORF">LY90DRAFT_512683</name>
</gene>
<feature type="region of interest" description="Disordered" evidence="1">
    <location>
        <begin position="1"/>
        <end position="49"/>
    </location>
</feature>
<sequence>MCNLTDRTSPMDNEKIKKDEEEGKGRKEENDSKSYKENADSNNTKNNNSSIRYIFDDSFIPDDQREYPSSIKSASITSSYSDIFNHLSFNPDTSSSAEICAICIDQYQLNDELRKLPCGHEFHKEYVLYS</sequence>
<feature type="compositionally biased region" description="Basic and acidic residues" evidence="1">
    <location>
        <begin position="12"/>
        <end position="39"/>
    </location>
</feature>
<evidence type="ECO:0000259" key="2">
    <source>
        <dbReference type="Pfam" id="PF17123"/>
    </source>
</evidence>
<reference evidence="3 4" key="1">
    <citation type="submission" date="2016-08" db="EMBL/GenBank/DDBJ databases">
        <title>A Parts List for Fungal Cellulosomes Revealed by Comparative Genomics.</title>
        <authorList>
            <consortium name="DOE Joint Genome Institute"/>
            <person name="Haitjema C.H."/>
            <person name="Gilmore S.P."/>
            <person name="Henske J.K."/>
            <person name="Solomon K.V."/>
            <person name="De Groot R."/>
            <person name="Kuo A."/>
            <person name="Mondo S.J."/>
            <person name="Salamov A.A."/>
            <person name="Labutti K."/>
            <person name="Zhao Z."/>
            <person name="Chiniquy J."/>
            <person name="Barry K."/>
            <person name="Brewer H.M."/>
            <person name="Purvine S.O."/>
            <person name="Wright A.T."/>
            <person name="Boxma B."/>
            <person name="Van Alen T."/>
            <person name="Hackstein J.H."/>
            <person name="Baker S.E."/>
            <person name="Grigoriev I.V."/>
            <person name="O'Malley M.A."/>
        </authorList>
    </citation>
    <scope>NUCLEOTIDE SEQUENCE [LARGE SCALE GENOMIC DNA]</scope>
    <source>
        <strain evidence="3 4">G1</strain>
    </source>
</reference>
<evidence type="ECO:0000256" key="1">
    <source>
        <dbReference type="SAM" id="MobiDB-lite"/>
    </source>
</evidence>
<dbReference type="SUPFAM" id="SSF57850">
    <property type="entry name" value="RING/U-box"/>
    <property type="match status" value="1"/>
</dbReference>
<dbReference type="STRING" id="1754190.A0A1Y2B6G1"/>
<dbReference type="AlphaFoldDB" id="A0A1Y2B6G1"/>
<dbReference type="InterPro" id="IPR013083">
    <property type="entry name" value="Znf_RING/FYVE/PHD"/>
</dbReference>
<evidence type="ECO:0000313" key="4">
    <source>
        <dbReference type="Proteomes" id="UP000193920"/>
    </source>
</evidence>
<accession>A0A1Y2B6G1</accession>
<proteinExistence type="predicted"/>
<protein>
    <recommendedName>
        <fullName evidence="2">RING-type domain-containing protein</fullName>
    </recommendedName>
</protein>
<name>A0A1Y2B6G1_9FUNG</name>
<organism evidence="3 4">
    <name type="scientific">Neocallimastix californiae</name>
    <dbReference type="NCBI Taxonomy" id="1754190"/>
    <lineage>
        <taxon>Eukaryota</taxon>
        <taxon>Fungi</taxon>
        <taxon>Fungi incertae sedis</taxon>
        <taxon>Chytridiomycota</taxon>
        <taxon>Chytridiomycota incertae sedis</taxon>
        <taxon>Neocallimastigomycetes</taxon>
        <taxon>Neocallimastigales</taxon>
        <taxon>Neocallimastigaceae</taxon>
        <taxon>Neocallimastix</taxon>
    </lineage>
</organism>
<feature type="compositionally biased region" description="Polar residues" evidence="1">
    <location>
        <begin position="1"/>
        <end position="11"/>
    </location>
</feature>
<feature type="domain" description="RING-type" evidence="2">
    <location>
        <begin position="100"/>
        <end position="124"/>
    </location>
</feature>
<dbReference type="Pfam" id="PF17123">
    <property type="entry name" value="zf-RING_11"/>
    <property type="match status" value="1"/>
</dbReference>
<dbReference type="Proteomes" id="UP000193920">
    <property type="component" value="Unassembled WGS sequence"/>
</dbReference>
<feature type="compositionally biased region" description="Low complexity" evidence="1">
    <location>
        <begin position="40"/>
        <end position="49"/>
    </location>
</feature>
<keyword evidence="4" id="KW-1185">Reference proteome</keyword>
<comment type="caution">
    <text evidence="3">The sequence shown here is derived from an EMBL/GenBank/DDBJ whole genome shotgun (WGS) entry which is preliminary data.</text>
</comment>
<dbReference type="Gene3D" id="3.30.40.10">
    <property type="entry name" value="Zinc/RING finger domain, C3HC4 (zinc finger)"/>
    <property type="match status" value="1"/>
</dbReference>
<dbReference type="EMBL" id="MCOG01000175">
    <property type="protein sequence ID" value="ORY30266.1"/>
    <property type="molecule type" value="Genomic_DNA"/>
</dbReference>
<evidence type="ECO:0000313" key="3">
    <source>
        <dbReference type="EMBL" id="ORY30266.1"/>
    </source>
</evidence>
<dbReference type="InterPro" id="IPR001841">
    <property type="entry name" value="Znf_RING"/>
</dbReference>
<dbReference type="OrthoDB" id="8062037at2759"/>